<dbReference type="SUPFAM" id="SSF52972">
    <property type="entry name" value="ITPase-like"/>
    <property type="match status" value="1"/>
</dbReference>
<evidence type="ECO:0000313" key="1">
    <source>
        <dbReference type="EMBL" id="GAG02002.1"/>
    </source>
</evidence>
<feature type="non-terminal residue" evidence="1">
    <location>
        <position position="141"/>
    </location>
</feature>
<dbReference type="EMBL" id="BARS01026564">
    <property type="protein sequence ID" value="GAG02002.1"/>
    <property type="molecule type" value="Genomic_DNA"/>
</dbReference>
<dbReference type="GO" id="GO:0009143">
    <property type="term" value="P:nucleoside triphosphate catabolic process"/>
    <property type="evidence" value="ECO:0007669"/>
    <property type="project" value="InterPro"/>
</dbReference>
<protein>
    <recommendedName>
        <fullName evidence="2">Non-canonical purine NTP pyrophosphatase</fullName>
    </recommendedName>
</protein>
<dbReference type="InterPro" id="IPR029001">
    <property type="entry name" value="ITPase-like_fam"/>
</dbReference>
<reference evidence="1" key="1">
    <citation type="journal article" date="2014" name="Front. Microbiol.">
        <title>High frequency of phylogenetically diverse reductive dehalogenase-homologous genes in deep subseafloor sedimentary metagenomes.</title>
        <authorList>
            <person name="Kawai M."/>
            <person name="Futagami T."/>
            <person name="Toyoda A."/>
            <person name="Takaki Y."/>
            <person name="Nishi S."/>
            <person name="Hori S."/>
            <person name="Arai W."/>
            <person name="Tsubouchi T."/>
            <person name="Morono Y."/>
            <person name="Uchiyama I."/>
            <person name="Ito T."/>
            <person name="Fujiyama A."/>
            <person name="Inagaki F."/>
            <person name="Takami H."/>
        </authorList>
    </citation>
    <scope>NUCLEOTIDE SEQUENCE</scope>
    <source>
        <strain evidence="1">Expedition CK06-06</strain>
    </source>
</reference>
<dbReference type="InterPro" id="IPR002637">
    <property type="entry name" value="RdgB/HAM1"/>
</dbReference>
<dbReference type="GO" id="GO:0047429">
    <property type="term" value="F:nucleoside triphosphate diphosphatase activity"/>
    <property type="evidence" value="ECO:0007669"/>
    <property type="project" value="InterPro"/>
</dbReference>
<organism evidence="1">
    <name type="scientific">marine sediment metagenome</name>
    <dbReference type="NCBI Taxonomy" id="412755"/>
    <lineage>
        <taxon>unclassified sequences</taxon>
        <taxon>metagenomes</taxon>
        <taxon>ecological metagenomes</taxon>
    </lineage>
</organism>
<dbReference type="Gene3D" id="3.90.950.10">
    <property type="match status" value="1"/>
</dbReference>
<evidence type="ECO:0008006" key="2">
    <source>
        <dbReference type="Google" id="ProtNLM"/>
    </source>
</evidence>
<comment type="caution">
    <text evidence="1">The sequence shown here is derived from an EMBL/GenBank/DDBJ whole genome shotgun (WGS) entry which is preliminary data.</text>
</comment>
<dbReference type="Pfam" id="PF01725">
    <property type="entry name" value="Ham1p_like"/>
    <property type="match status" value="1"/>
</dbReference>
<dbReference type="AlphaFoldDB" id="X0URZ9"/>
<proteinExistence type="predicted"/>
<gene>
    <name evidence="1" type="ORF">S01H1_41845</name>
</gene>
<sequence length="141" mass="16086">MNMKLYFVTGNQNKVGSFKMLMQPEFKVEWFNPPEEIPELESPSVKEVAVDKLEKAFLQFPDVDGFLFVTDCGFYIEQLKGRPGTLIKRETMKLGGSFSAWCDCLDASKPRDAYVQFVIAAKDSQGNRVLIEHRTEGRIPK</sequence>
<name>X0URZ9_9ZZZZ</name>
<accession>X0URZ9</accession>